<evidence type="ECO:0000256" key="1">
    <source>
        <dbReference type="SAM" id="MobiDB-lite"/>
    </source>
</evidence>
<protein>
    <recommendedName>
        <fullName evidence="4">Transcriptional regulator</fullName>
    </recommendedName>
</protein>
<evidence type="ECO:0000313" key="2">
    <source>
        <dbReference type="EMBL" id="EWT06891.1"/>
    </source>
</evidence>
<proteinExistence type="predicted"/>
<accession>W9GKU7</accession>
<dbReference type="RefSeq" id="WP_034714501.1">
    <property type="nucleotide sequence ID" value="NZ_AWQS01000029.1"/>
</dbReference>
<feature type="region of interest" description="Disordered" evidence="1">
    <location>
        <begin position="1"/>
        <end position="22"/>
    </location>
</feature>
<dbReference type="OrthoDB" id="3579809at2"/>
<keyword evidence="3" id="KW-1185">Reference proteome</keyword>
<evidence type="ECO:0008006" key="4">
    <source>
        <dbReference type="Google" id="ProtNLM"/>
    </source>
</evidence>
<dbReference type="PATRIC" id="fig|584657.3.peg.1172"/>
<dbReference type="AlphaFoldDB" id="W9GKU7"/>
<dbReference type="EMBL" id="AWQS01000029">
    <property type="protein sequence ID" value="EWT06891.1"/>
    <property type="molecule type" value="Genomic_DNA"/>
</dbReference>
<reference evidence="3" key="1">
    <citation type="submission" date="2013-08" db="EMBL/GenBank/DDBJ databases">
        <title>Intrasporangium oryzae NRRL B-24470.</title>
        <authorList>
            <person name="Liu H."/>
            <person name="Wang G."/>
        </authorList>
    </citation>
    <scope>NUCLEOTIDE SEQUENCE [LARGE SCALE GENOMIC DNA]</scope>
    <source>
        <strain evidence="3">Q5-1</strain>
    </source>
</reference>
<sequence length="81" mass="8815">MANLKTNHDRTGLDHLDPSTHPARDAASFRRILAAKNGLAVAEQELRDAVRAARQAGDSWTVIGAALDITRQAAQQRFGDH</sequence>
<evidence type="ECO:0000313" key="3">
    <source>
        <dbReference type="Proteomes" id="UP000019494"/>
    </source>
</evidence>
<comment type="caution">
    <text evidence="2">The sequence shown here is derived from an EMBL/GenBank/DDBJ whole genome shotgun (WGS) entry which is preliminary data.</text>
</comment>
<name>W9GKU7_9MICO</name>
<gene>
    <name evidence="2" type="ORF">N864_14415</name>
</gene>
<dbReference type="Proteomes" id="UP000019494">
    <property type="component" value="Unassembled WGS sequence"/>
</dbReference>
<organism evidence="2 3">
    <name type="scientific">Intrasporangium chromatireducens Q5-1</name>
    <dbReference type="NCBI Taxonomy" id="584657"/>
    <lineage>
        <taxon>Bacteria</taxon>
        <taxon>Bacillati</taxon>
        <taxon>Actinomycetota</taxon>
        <taxon>Actinomycetes</taxon>
        <taxon>Micrococcales</taxon>
        <taxon>Intrasporangiaceae</taxon>
        <taxon>Intrasporangium</taxon>
    </lineage>
</organism>